<keyword evidence="2" id="KW-1185">Reference proteome</keyword>
<evidence type="ECO:0000313" key="2">
    <source>
        <dbReference type="Proteomes" id="UP000784294"/>
    </source>
</evidence>
<dbReference type="AlphaFoldDB" id="A0A448WT22"/>
<dbReference type="EMBL" id="CAAALY010041394">
    <property type="protein sequence ID" value="VEL19389.1"/>
    <property type="molecule type" value="Genomic_DNA"/>
</dbReference>
<accession>A0A448WT22</accession>
<reference evidence="1" key="1">
    <citation type="submission" date="2018-11" db="EMBL/GenBank/DDBJ databases">
        <authorList>
            <consortium name="Pathogen Informatics"/>
        </authorList>
    </citation>
    <scope>NUCLEOTIDE SEQUENCE</scope>
</reference>
<sequence>MNVAKSIKGSSKKPTLECSILLASNQGDIGSEPWVFGCRHDCVEAEISDTSWCGDEVKAMRRRNNSGQVVPFYDGSTSLTHIYEAQASFTICPLGSISDLSGHYNDLIFIPAWP</sequence>
<dbReference type="Proteomes" id="UP000784294">
    <property type="component" value="Unassembled WGS sequence"/>
</dbReference>
<organism evidence="1 2">
    <name type="scientific">Protopolystoma xenopodis</name>
    <dbReference type="NCBI Taxonomy" id="117903"/>
    <lineage>
        <taxon>Eukaryota</taxon>
        <taxon>Metazoa</taxon>
        <taxon>Spiralia</taxon>
        <taxon>Lophotrochozoa</taxon>
        <taxon>Platyhelminthes</taxon>
        <taxon>Monogenea</taxon>
        <taxon>Polyopisthocotylea</taxon>
        <taxon>Polystomatidea</taxon>
        <taxon>Polystomatidae</taxon>
        <taxon>Protopolystoma</taxon>
    </lineage>
</organism>
<name>A0A448WT22_9PLAT</name>
<protein>
    <submittedName>
        <fullName evidence="1">Uncharacterized protein</fullName>
    </submittedName>
</protein>
<gene>
    <name evidence="1" type="ORF">PXEA_LOCUS12829</name>
</gene>
<comment type="caution">
    <text evidence="1">The sequence shown here is derived from an EMBL/GenBank/DDBJ whole genome shotgun (WGS) entry which is preliminary data.</text>
</comment>
<proteinExistence type="predicted"/>
<evidence type="ECO:0000313" key="1">
    <source>
        <dbReference type="EMBL" id="VEL19389.1"/>
    </source>
</evidence>